<evidence type="ECO:0000256" key="5">
    <source>
        <dbReference type="ARBA" id="ARBA00022801"/>
    </source>
</evidence>
<gene>
    <name evidence="9" type="ORF">FYJ58_09635</name>
</gene>
<reference evidence="9 10" key="1">
    <citation type="submission" date="2019-08" db="EMBL/GenBank/DDBJ databases">
        <title>In-depth cultivation of the pig gut microbiome towards novel bacterial diversity and tailored functional studies.</title>
        <authorList>
            <person name="Wylensek D."/>
            <person name="Hitch T.C.A."/>
            <person name="Clavel T."/>
        </authorList>
    </citation>
    <scope>NUCLEOTIDE SEQUENCE [LARGE SCALE GENOMIC DNA]</scope>
    <source>
        <strain evidence="9 10">WCA-693-APC-MOT-I</strain>
    </source>
</reference>
<dbReference type="GO" id="GO:0008233">
    <property type="term" value="F:peptidase activity"/>
    <property type="evidence" value="ECO:0007669"/>
    <property type="project" value="UniProtKB-KW"/>
</dbReference>
<feature type="transmembrane region" description="Helical" evidence="8">
    <location>
        <begin position="167"/>
        <end position="186"/>
    </location>
</feature>
<evidence type="ECO:0008006" key="11">
    <source>
        <dbReference type="Google" id="ProtNLM"/>
    </source>
</evidence>
<evidence type="ECO:0000256" key="3">
    <source>
        <dbReference type="ARBA" id="ARBA00022670"/>
    </source>
</evidence>
<accession>A0A6L5Y200</accession>
<evidence type="ECO:0000256" key="8">
    <source>
        <dbReference type="SAM" id="Phobius"/>
    </source>
</evidence>
<evidence type="ECO:0000313" key="9">
    <source>
        <dbReference type="EMBL" id="MSS64133.1"/>
    </source>
</evidence>
<evidence type="ECO:0000256" key="4">
    <source>
        <dbReference type="ARBA" id="ARBA00022692"/>
    </source>
</evidence>
<organism evidence="9 10">
    <name type="scientific">Velocimicrobium porci</name>
    <dbReference type="NCBI Taxonomy" id="2606634"/>
    <lineage>
        <taxon>Bacteria</taxon>
        <taxon>Bacillati</taxon>
        <taxon>Bacillota</taxon>
        <taxon>Clostridia</taxon>
        <taxon>Lachnospirales</taxon>
        <taxon>Lachnospiraceae</taxon>
        <taxon>Velocimicrobium</taxon>
    </lineage>
</organism>
<keyword evidence="2" id="KW-0673">Quorum sensing</keyword>
<feature type="transmembrane region" description="Helical" evidence="8">
    <location>
        <begin position="144"/>
        <end position="161"/>
    </location>
</feature>
<protein>
    <recommendedName>
        <fullName evidence="11">Accessory gene regulator B</fullName>
    </recommendedName>
</protein>
<sequence>MEIIAKMMADFLVSKNCIKEEERAICQYGYEVLISTIVGYTIVLLLSVLSGSLKEGIVFLVVFVITRMYTGGYHAQTYLACNLCLAMTFLIYESVVYILKESGGSTIFLFLMLTVYCVCTIWFAPIENPNKILTVQKKKKCRKISQALMAFWSVSGIMLVLKHSEIGIMIIVTLFMVAILMIKEIYGREAVSK</sequence>
<dbReference type="RefSeq" id="WP_154519530.1">
    <property type="nucleotide sequence ID" value="NZ_VUMT01000013.1"/>
</dbReference>
<keyword evidence="5" id="KW-0378">Hydrolase</keyword>
<comment type="caution">
    <text evidence="9">The sequence shown here is derived from an EMBL/GenBank/DDBJ whole genome shotgun (WGS) entry which is preliminary data.</text>
</comment>
<dbReference type="Pfam" id="PF04647">
    <property type="entry name" value="AgrB"/>
    <property type="match status" value="1"/>
</dbReference>
<evidence type="ECO:0000256" key="6">
    <source>
        <dbReference type="ARBA" id="ARBA00022989"/>
    </source>
</evidence>
<dbReference type="InterPro" id="IPR006741">
    <property type="entry name" value="AgrB"/>
</dbReference>
<keyword evidence="3" id="KW-0645">Protease</keyword>
<feature type="transmembrane region" description="Helical" evidence="8">
    <location>
        <begin position="105"/>
        <end position="124"/>
    </location>
</feature>
<feature type="transmembrane region" description="Helical" evidence="8">
    <location>
        <begin position="37"/>
        <end position="65"/>
    </location>
</feature>
<keyword evidence="10" id="KW-1185">Reference proteome</keyword>
<proteinExistence type="predicted"/>
<keyword evidence="6 8" id="KW-1133">Transmembrane helix</keyword>
<dbReference type="SMART" id="SM00793">
    <property type="entry name" value="AgrB"/>
    <property type="match status" value="1"/>
</dbReference>
<dbReference type="GO" id="GO:0006508">
    <property type="term" value="P:proteolysis"/>
    <property type="evidence" value="ECO:0007669"/>
    <property type="project" value="UniProtKB-KW"/>
</dbReference>
<dbReference type="GO" id="GO:0009372">
    <property type="term" value="P:quorum sensing"/>
    <property type="evidence" value="ECO:0007669"/>
    <property type="project" value="UniProtKB-KW"/>
</dbReference>
<keyword evidence="7 8" id="KW-0472">Membrane</keyword>
<dbReference type="AlphaFoldDB" id="A0A6L5Y200"/>
<dbReference type="EMBL" id="VUMT01000013">
    <property type="protein sequence ID" value="MSS64133.1"/>
    <property type="molecule type" value="Genomic_DNA"/>
</dbReference>
<evidence type="ECO:0000256" key="2">
    <source>
        <dbReference type="ARBA" id="ARBA00022654"/>
    </source>
</evidence>
<feature type="transmembrane region" description="Helical" evidence="8">
    <location>
        <begin position="77"/>
        <end position="99"/>
    </location>
</feature>
<keyword evidence="1" id="KW-1003">Cell membrane</keyword>
<keyword evidence="4 8" id="KW-0812">Transmembrane</keyword>
<evidence type="ECO:0000313" key="10">
    <source>
        <dbReference type="Proteomes" id="UP000482209"/>
    </source>
</evidence>
<name>A0A6L5Y200_9FIRM</name>
<dbReference type="Proteomes" id="UP000482209">
    <property type="component" value="Unassembled WGS sequence"/>
</dbReference>
<evidence type="ECO:0000256" key="7">
    <source>
        <dbReference type="ARBA" id="ARBA00023136"/>
    </source>
</evidence>
<evidence type="ECO:0000256" key="1">
    <source>
        <dbReference type="ARBA" id="ARBA00022475"/>
    </source>
</evidence>
<dbReference type="GO" id="GO:0016020">
    <property type="term" value="C:membrane"/>
    <property type="evidence" value="ECO:0007669"/>
    <property type="project" value="InterPro"/>
</dbReference>